<dbReference type="FunFam" id="3.40.605.10:FF:000005">
    <property type="entry name" value="Succinate-semialdehyde dehydrogenase I"/>
    <property type="match status" value="1"/>
</dbReference>
<evidence type="ECO:0000259" key="6">
    <source>
        <dbReference type="Pfam" id="PF00171"/>
    </source>
</evidence>
<keyword evidence="8" id="KW-1185">Reference proteome</keyword>
<feature type="active site" evidence="3">
    <location>
        <position position="293"/>
    </location>
</feature>
<evidence type="ECO:0000256" key="4">
    <source>
        <dbReference type="RuleBase" id="RU003345"/>
    </source>
</evidence>
<dbReference type="PROSITE" id="PS00687">
    <property type="entry name" value="ALDEHYDE_DEHYDR_GLU"/>
    <property type="match status" value="1"/>
</dbReference>
<dbReference type="EMBL" id="VJZC01000004">
    <property type="protein sequence ID" value="MPY55881.1"/>
    <property type="molecule type" value="Genomic_DNA"/>
</dbReference>
<accession>A0A5N8X8R6</accession>
<organism evidence="7 8">
    <name type="scientific">Streptomyces spongiae</name>
    <dbReference type="NCBI Taxonomy" id="565072"/>
    <lineage>
        <taxon>Bacteria</taxon>
        <taxon>Bacillati</taxon>
        <taxon>Actinomycetota</taxon>
        <taxon>Actinomycetes</taxon>
        <taxon>Kitasatosporales</taxon>
        <taxon>Streptomycetaceae</taxon>
        <taxon>Streptomyces</taxon>
    </lineage>
</organism>
<dbReference type="Pfam" id="PF00171">
    <property type="entry name" value="Aldedh"/>
    <property type="match status" value="1"/>
</dbReference>
<keyword evidence="2 4" id="KW-0560">Oxidoreductase</keyword>
<dbReference type="Proteomes" id="UP000400924">
    <property type="component" value="Unassembled WGS sequence"/>
</dbReference>
<proteinExistence type="inferred from homology"/>
<dbReference type="PANTHER" id="PTHR43353">
    <property type="entry name" value="SUCCINATE-SEMIALDEHYDE DEHYDROGENASE, MITOCHONDRIAL"/>
    <property type="match status" value="1"/>
</dbReference>
<dbReference type="SUPFAM" id="SSF53720">
    <property type="entry name" value="ALDH-like"/>
    <property type="match status" value="1"/>
</dbReference>
<dbReference type="AlphaFoldDB" id="A0A5N8X8R6"/>
<dbReference type="InterPro" id="IPR029510">
    <property type="entry name" value="Ald_DH_CS_GLU"/>
</dbReference>
<feature type="region of interest" description="Disordered" evidence="5">
    <location>
        <begin position="1"/>
        <end position="43"/>
    </location>
</feature>
<dbReference type="GO" id="GO:0004777">
    <property type="term" value="F:succinate-semialdehyde dehydrogenase (NAD+) activity"/>
    <property type="evidence" value="ECO:0007669"/>
    <property type="project" value="TreeGrafter"/>
</dbReference>
<feature type="domain" description="Aldehyde dehydrogenase" evidence="6">
    <location>
        <begin position="56"/>
        <end position="516"/>
    </location>
</feature>
<dbReference type="InterPro" id="IPR016163">
    <property type="entry name" value="Ald_DH_C"/>
</dbReference>
<gene>
    <name evidence="7" type="ORF">FNH08_01335</name>
</gene>
<dbReference type="PANTHER" id="PTHR43353:SF5">
    <property type="entry name" value="SUCCINATE-SEMIALDEHYDE DEHYDROGENASE, MITOCHONDRIAL"/>
    <property type="match status" value="1"/>
</dbReference>
<dbReference type="Gene3D" id="3.40.605.10">
    <property type="entry name" value="Aldehyde Dehydrogenase, Chain A, domain 1"/>
    <property type="match status" value="1"/>
</dbReference>
<dbReference type="GO" id="GO:0009450">
    <property type="term" value="P:gamma-aminobutyric acid catabolic process"/>
    <property type="evidence" value="ECO:0007669"/>
    <property type="project" value="TreeGrafter"/>
</dbReference>
<dbReference type="InterPro" id="IPR050740">
    <property type="entry name" value="Aldehyde_DH_Superfamily"/>
</dbReference>
<dbReference type="InterPro" id="IPR016161">
    <property type="entry name" value="Ald_DH/histidinol_DH"/>
</dbReference>
<evidence type="ECO:0000256" key="3">
    <source>
        <dbReference type="PROSITE-ProRule" id="PRU10007"/>
    </source>
</evidence>
<evidence type="ECO:0000313" key="8">
    <source>
        <dbReference type="Proteomes" id="UP000400924"/>
    </source>
</evidence>
<reference evidence="7 8" key="1">
    <citation type="submission" date="2019-07" db="EMBL/GenBank/DDBJ databases">
        <title>New species of Amycolatopsis and Streptomyces.</title>
        <authorList>
            <person name="Duangmal K."/>
            <person name="Teo W.F.A."/>
            <person name="Lipun K."/>
        </authorList>
    </citation>
    <scope>NUCLEOTIDE SEQUENCE [LARGE SCALE GENOMIC DNA]</scope>
    <source>
        <strain evidence="7 8">NBRC 106415</strain>
    </source>
</reference>
<comment type="caution">
    <text evidence="7">The sequence shown here is derived from an EMBL/GenBank/DDBJ whole genome shotgun (WGS) entry which is preliminary data.</text>
</comment>
<sequence>MPSPDADAQHHPAPLGGPQHQDRAEGDESVSAHNSGSPARLRIDKVPTGLFVGGHWRPSSDGSRFDVMDPATGEKFADVADATTQDALAAVAAADAALPGWAATPPRQRAELLRRAFDLMTERAEEFAELIVMENGKALVDARGEVAYAAEFFRWYAEEAVRTLGSVQTAPSGSNKILVLHQPVGVSVLVTPWNFPAAMATRKIGPALAAGCTVVLKPASETPLTALAIGALLQEVGVPDGAVNVLPSRRSGAVVGAMLDDPRVRKLSFTGSTEVGRVLLAAASRTVVNCSMELGGNAPFLVFADADLDEAVAGAMVAKMRNGGEACTAANRFYVEAPVVGEFTRRLAEAMGALKVGPGLDEGVQVGPLVNAESRDKVAVLVESTVRAGASVVTGGEPSAGRGYYYPPTVLKDVPPGAPVLEEEIFGPVAPVVGFTTEDEAVDLANATEYGLVAYVYTTDLARGLRVSERLDSGMVGLNRGVVSDPAAPFGGTKQSGIGREGGHEGLLDYTESKYIALAW</sequence>
<dbReference type="InterPro" id="IPR016162">
    <property type="entry name" value="Ald_DH_N"/>
</dbReference>
<protein>
    <submittedName>
        <fullName evidence="7">NAD-dependent succinate-semialdehyde dehydrogenase</fullName>
    </submittedName>
</protein>
<evidence type="ECO:0000313" key="7">
    <source>
        <dbReference type="EMBL" id="MPY55881.1"/>
    </source>
</evidence>
<evidence type="ECO:0000256" key="2">
    <source>
        <dbReference type="ARBA" id="ARBA00023002"/>
    </source>
</evidence>
<comment type="similarity">
    <text evidence="1 4">Belongs to the aldehyde dehydrogenase family.</text>
</comment>
<dbReference type="CDD" id="cd07103">
    <property type="entry name" value="ALDH_F5_SSADH_GabD"/>
    <property type="match status" value="1"/>
</dbReference>
<dbReference type="FunFam" id="3.40.309.10:FF:000004">
    <property type="entry name" value="Succinate-semialdehyde dehydrogenase I"/>
    <property type="match status" value="1"/>
</dbReference>
<evidence type="ECO:0000256" key="1">
    <source>
        <dbReference type="ARBA" id="ARBA00009986"/>
    </source>
</evidence>
<evidence type="ECO:0000256" key="5">
    <source>
        <dbReference type="SAM" id="MobiDB-lite"/>
    </source>
</evidence>
<dbReference type="Gene3D" id="3.40.309.10">
    <property type="entry name" value="Aldehyde Dehydrogenase, Chain A, domain 2"/>
    <property type="match status" value="1"/>
</dbReference>
<dbReference type="FunFam" id="3.40.605.10:FF:000026">
    <property type="entry name" value="Aldehyde dehydrogenase, putative"/>
    <property type="match status" value="1"/>
</dbReference>
<name>A0A5N8X8R6_9ACTN</name>
<dbReference type="InterPro" id="IPR015590">
    <property type="entry name" value="Aldehyde_DH_dom"/>
</dbReference>
<dbReference type="OrthoDB" id="6882680at2"/>